<dbReference type="PANTHER" id="PTHR10694">
    <property type="entry name" value="LYSINE-SPECIFIC DEMETHYLASE"/>
    <property type="match status" value="1"/>
</dbReference>
<evidence type="ECO:0000256" key="6">
    <source>
        <dbReference type="ARBA" id="ARBA00049349"/>
    </source>
</evidence>
<feature type="region of interest" description="Disordered" evidence="7">
    <location>
        <begin position="1025"/>
        <end position="1045"/>
    </location>
</feature>
<dbReference type="GO" id="GO:0005634">
    <property type="term" value="C:nucleus"/>
    <property type="evidence" value="ECO:0007669"/>
    <property type="project" value="TreeGrafter"/>
</dbReference>
<evidence type="ECO:0000259" key="9">
    <source>
        <dbReference type="PROSITE" id="PS51184"/>
    </source>
</evidence>
<feature type="region of interest" description="Disordered" evidence="7">
    <location>
        <begin position="449"/>
        <end position="505"/>
    </location>
</feature>
<feature type="compositionally biased region" description="Low complexity" evidence="7">
    <location>
        <begin position="164"/>
        <end position="175"/>
    </location>
</feature>
<evidence type="ECO:0000256" key="7">
    <source>
        <dbReference type="SAM" id="MobiDB-lite"/>
    </source>
</evidence>
<feature type="compositionally biased region" description="Basic and acidic residues" evidence="7">
    <location>
        <begin position="979"/>
        <end position="994"/>
    </location>
</feature>
<dbReference type="CDD" id="cd15571">
    <property type="entry name" value="ePHD"/>
    <property type="match status" value="1"/>
</dbReference>
<evidence type="ECO:0000259" key="8">
    <source>
        <dbReference type="PROSITE" id="PS51183"/>
    </source>
</evidence>
<accession>A0A6A6VXC7</accession>
<dbReference type="SMART" id="SM00249">
    <property type="entry name" value="PHD"/>
    <property type="match status" value="1"/>
</dbReference>
<dbReference type="GO" id="GO:0140684">
    <property type="term" value="F:histone H3K9me2/H3K9me3 demethylase activity"/>
    <property type="evidence" value="ECO:0007669"/>
    <property type="project" value="UniProtKB-EC"/>
</dbReference>
<feature type="compositionally biased region" description="Basic residues" evidence="7">
    <location>
        <begin position="483"/>
        <end position="492"/>
    </location>
</feature>
<dbReference type="InterPro" id="IPR001965">
    <property type="entry name" value="Znf_PHD"/>
</dbReference>
<dbReference type="EMBL" id="ML996580">
    <property type="protein sequence ID" value="KAF2754489.1"/>
    <property type="molecule type" value="Genomic_DNA"/>
</dbReference>
<dbReference type="PANTHER" id="PTHR10694:SF7">
    <property type="entry name" value="[HISTONE H3]-TRIMETHYL-L-LYSINE(9) DEMETHYLASE"/>
    <property type="match status" value="1"/>
</dbReference>
<feature type="compositionally biased region" description="Low complexity" evidence="7">
    <location>
        <begin position="1228"/>
        <end position="1238"/>
    </location>
</feature>
<name>A0A6A6VXC7_9PEZI</name>
<feature type="compositionally biased region" description="Polar residues" evidence="7">
    <location>
        <begin position="1117"/>
        <end position="1131"/>
    </location>
</feature>
<feature type="compositionally biased region" description="Basic and acidic residues" evidence="7">
    <location>
        <begin position="135"/>
        <end position="147"/>
    </location>
</feature>
<evidence type="ECO:0000256" key="1">
    <source>
        <dbReference type="ARBA" id="ARBA00009711"/>
    </source>
</evidence>
<dbReference type="RefSeq" id="XP_033596940.1">
    <property type="nucleotide sequence ID" value="XM_033739254.1"/>
</dbReference>
<evidence type="ECO:0000256" key="4">
    <source>
        <dbReference type="ARBA" id="ARBA00022771"/>
    </source>
</evidence>
<feature type="compositionally biased region" description="Low complexity" evidence="7">
    <location>
        <begin position="1247"/>
        <end position="1278"/>
    </location>
</feature>
<dbReference type="Pfam" id="PF02375">
    <property type="entry name" value="JmjN"/>
    <property type="match status" value="1"/>
</dbReference>
<dbReference type="PROSITE" id="PS51183">
    <property type="entry name" value="JMJN"/>
    <property type="match status" value="1"/>
</dbReference>
<evidence type="ECO:0000256" key="2">
    <source>
        <dbReference type="ARBA" id="ARBA00012900"/>
    </source>
</evidence>
<evidence type="ECO:0000256" key="5">
    <source>
        <dbReference type="ARBA" id="ARBA00022833"/>
    </source>
</evidence>
<dbReference type="SUPFAM" id="SSF51197">
    <property type="entry name" value="Clavaminate synthase-like"/>
    <property type="match status" value="1"/>
</dbReference>
<dbReference type="GeneID" id="54480308"/>
<dbReference type="InterPro" id="IPR055500">
    <property type="entry name" value="DUF7072"/>
</dbReference>
<dbReference type="InterPro" id="IPR034732">
    <property type="entry name" value="EPHD"/>
</dbReference>
<feature type="compositionally biased region" description="Pro residues" evidence="7">
    <location>
        <begin position="1211"/>
        <end position="1227"/>
    </location>
</feature>
<reference evidence="11" key="1">
    <citation type="journal article" date="2020" name="Stud. Mycol.">
        <title>101 Dothideomycetes genomes: a test case for predicting lifestyles and emergence of pathogens.</title>
        <authorList>
            <person name="Haridas S."/>
            <person name="Albert R."/>
            <person name="Binder M."/>
            <person name="Bloem J."/>
            <person name="Labutti K."/>
            <person name="Salamov A."/>
            <person name="Andreopoulos B."/>
            <person name="Baker S."/>
            <person name="Barry K."/>
            <person name="Bills G."/>
            <person name="Bluhm B."/>
            <person name="Cannon C."/>
            <person name="Castanera R."/>
            <person name="Culley D."/>
            <person name="Daum C."/>
            <person name="Ezra D."/>
            <person name="Gonzalez J."/>
            <person name="Henrissat B."/>
            <person name="Kuo A."/>
            <person name="Liang C."/>
            <person name="Lipzen A."/>
            <person name="Lutzoni F."/>
            <person name="Magnuson J."/>
            <person name="Mondo S."/>
            <person name="Nolan M."/>
            <person name="Ohm R."/>
            <person name="Pangilinan J."/>
            <person name="Park H.-J."/>
            <person name="Ramirez L."/>
            <person name="Alfaro M."/>
            <person name="Sun H."/>
            <person name="Tritt A."/>
            <person name="Yoshinaga Y."/>
            <person name="Zwiers L.-H."/>
            <person name="Turgeon B."/>
            <person name="Goodwin S."/>
            <person name="Spatafora J."/>
            <person name="Crous P."/>
            <person name="Grigoriev I."/>
        </authorList>
    </citation>
    <scope>NUCLEOTIDE SEQUENCE</scope>
    <source>
        <strain evidence="11">CBS 121739</strain>
    </source>
</reference>
<feature type="compositionally biased region" description="Polar residues" evidence="7">
    <location>
        <begin position="960"/>
        <end position="978"/>
    </location>
</feature>
<dbReference type="SMART" id="SM00558">
    <property type="entry name" value="JmjC"/>
    <property type="match status" value="1"/>
</dbReference>
<dbReference type="FunFam" id="2.60.120.650:FF:000024">
    <property type="entry name" value="Putative jumonji family transcription factor"/>
    <property type="match status" value="1"/>
</dbReference>
<feature type="compositionally biased region" description="Low complexity" evidence="7">
    <location>
        <begin position="1026"/>
        <end position="1042"/>
    </location>
</feature>
<evidence type="ECO:0000256" key="3">
    <source>
        <dbReference type="ARBA" id="ARBA00022723"/>
    </source>
</evidence>
<feature type="compositionally biased region" description="Polar residues" evidence="7">
    <location>
        <begin position="1192"/>
        <end position="1206"/>
    </location>
</feature>
<protein>
    <recommendedName>
        <fullName evidence="2">[histone H3]-trimethyl-L-lysine(9) demethylase</fullName>
        <ecNumber evidence="2">1.14.11.66</ecNumber>
    </recommendedName>
</protein>
<dbReference type="OrthoDB" id="9547406at2759"/>
<dbReference type="Gene3D" id="2.60.120.650">
    <property type="entry name" value="Cupin"/>
    <property type="match status" value="2"/>
</dbReference>
<evidence type="ECO:0000259" key="10">
    <source>
        <dbReference type="PROSITE" id="PS51805"/>
    </source>
</evidence>
<dbReference type="GO" id="GO:0051864">
    <property type="term" value="F:histone H3K36 demethylase activity"/>
    <property type="evidence" value="ECO:0007669"/>
    <property type="project" value="TreeGrafter"/>
</dbReference>
<dbReference type="Gene3D" id="3.30.40.10">
    <property type="entry name" value="Zinc/RING finger domain, C3HC4 (zinc finger)"/>
    <property type="match status" value="1"/>
</dbReference>
<keyword evidence="3" id="KW-0479">Metal-binding</keyword>
<feature type="region of interest" description="Disordered" evidence="7">
    <location>
        <begin position="1176"/>
        <end position="1340"/>
    </location>
</feature>
<dbReference type="InterPro" id="IPR003349">
    <property type="entry name" value="JmjN"/>
</dbReference>
<feature type="domain" description="JmjC" evidence="9">
    <location>
        <begin position="266"/>
        <end position="429"/>
    </location>
</feature>
<feature type="compositionally biased region" description="Low complexity" evidence="7">
    <location>
        <begin position="901"/>
        <end position="932"/>
    </location>
</feature>
<dbReference type="EC" id="1.14.11.66" evidence="2"/>
<keyword evidence="12" id="KW-1185">Reference proteome</keyword>
<dbReference type="InterPro" id="IPR013083">
    <property type="entry name" value="Znf_RING/FYVE/PHD"/>
</dbReference>
<feature type="region of interest" description="Disordered" evidence="7">
    <location>
        <begin position="901"/>
        <end position="994"/>
    </location>
</feature>
<dbReference type="PROSITE" id="PS51184">
    <property type="entry name" value="JMJC"/>
    <property type="match status" value="1"/>
</dbReference>
<dbReference type="Proteomes" id="UP000799437">
    <property type="component" value="Unassembled WGS sequence"/>
</dbReference>
<evidence type="ECO:0000313" key="11">
    <source>
        <dbReference type="EMBL" id="KAF2754489.1"/>
    </source>
</evidence>
<dbReference type="InterPro" id="IPR003347">
    <property type="entry name" value="JmjC_dom"/>
</dbReference>
<feature type="region of interest" description="Disordered" evidence="7">
    <location>
        <begin position="1111"/>
        <end position="1137"/>
    </location>
</feature>
<feature type="compositionally biased region" description="Basic and acidic residues" evidence="7">
    <location>
        <begin position="729"/>
        <end position="760"/>
    </location>
</feature>
<feature type="region of interest" description="Disordered" evidence="7">
    <location>
        <begin position="715"/>
        <end position="760"/>
    </location>
</feature>
<organism evidence="11 12">
    <name type="scientific">Pseudovirgaria hyperparasitica</name>
    <dbReference type="NCBI Taxonomy" id="470096"/>
    <lineage>
        <taxon>Eukaryota</taxon>
        <taxon>Fungi</taxon>
        <taxon>Dikarya</taxon>
        <taxon>Ascomycota</taxon>
        <taxon>Pezizomycotina</taxon>
        <taxon>Dothideomycetes</taxon>
        <taxon>Dothideomycetes incertae sedis</taxon>
        <taxon>Acrospermales</taxon>
        <taxon>Acrospermaceae</taxon>
        <taxon>Pseudovirgaria</taxon>
    </lineage>
</organism>
<dbReference type="GO" id="GO:0008270">
    <property type="term" value="F:zinc ion binding"/>
    <property type="evidence" value="ECO:0007669"/>
    <property type="project" value="UniProtKB-KW"/>
</dbReference>
<dbReference type="SMART" id="SM00545">
    <property type="entry name" value="JmjN"/>
    <property type="match status" value="1"/>
</dbReference>
<comment type="catalytic activity">
    <reaction evidence="6">
        <text>N(6),N(6),N(6)-trimethyl-L-lysyl(9)-[histone H3] + 2 2-oxoglutarate + 2 O2 = N(6)-methyl-L-lysyl(9)-[histone H3] + 2 formaldehyde + 2 succinate + 2 CO2</text>
        <dbReference type="Rhea" id="RHEA:60200"/>
        <dbReference type="Rhea" id="RHEA-COMP:15538"/>
        <dbReference type="Rhea" id="RHEA-COMP:15542"/>
        <dbReference type="ChEBI" id="CHEBI:15379"/>
        <dbReference type="ChEBI" id="CHEBI:16526"/>
        <dbReference type="ChEBI" id="CHEBI:16810"/>
        <dbReference type="ChEBI" id="CHEBI:16842"/>
        <dbReference type="ChEBI" id="CHEBI:30031"/>
        <dbReference type="ChEBI" id="CHEBI:61929"/>
        <dbReference type="ChEBI" id="CHEBI:61961"/>
        <dbReference type="EC" id="1.14.11.66"/>
    </reaction>
</comment>
<evidence type="ECO:0000313" key="12">
    <source>
        <dbReference type="Proteomes" id="UP000799437"/>
    </source>
</evidence>
<dbReference type="Pfam" id="PF02373">
    <property type="entry name" value="JmjC"/>
    <property type="match status" value="1"/>
</dbReference>
<keyword evidence="4" id="KW-0863">Zinc-finger</keyword>
<dbReference type="GO" id="GO:0010468">
    <property type="term" value="P:regulation of gene expression"/>
    <property type="evidence" value="ECO:0007669"/>
    <property type="project" value="TreeGrafter"/>
</dbReference>
<feature type="domain" description="JmjN" evidence="8">
    <location>
        <begin position="1"/>
        <end position="35"/>
    </location>
</feature>
<sequence>MAQFRSFPKFIDKVNKYGMKSGIAKVIPPQEWTGSLPDLTEMVKTIKVKNPITQEFAGQFGQYTQANIEKQRSYNLPQWKALTEEHNHQPPAKRGERRRGEPASKPRPSRSAATATTTSNADGAKRRPGRPRRGPAKDVKEEEKPAEDSLDEGSQLQVPPTPTSPESKPTPATSSAKGGKAKRIKKEEGTPTKGRQPKSISSRRMNNRRDVSDYVDEAAFEGFNYRLENVDEYTPERCAELEENYWRTLNYGSPMYGADMPGSLFDDSTTTWNVAKLENLLDVLGTKVPGVNTAYLYLGMWKATFSWHLEDMDLYSINYIHFGAPKQWYSISQADARKFENAMRSIWPNDAKNCSQFLRHKTYLISPAALEKQHGIKVNKLVHYEGEFVITYPYGYHSGYNIGYNCAESVNFATEEWLNYGRIAKKCDCEADSVWVDVAEIERKLRGEPTPEYIEMTDSEDEDDGAHDLPSPPASVSGGKSKGPPRKRKRDVKGKDGPGPKKKKLRLRIKVPSREPCILCPNDVVFDDLLPTDNGKQAHRSCALYTLETFITEPPNEKVCNVAGIDKARLDLKCNYCRSKRGSCFQCDHKKCTRAYHATCAQAAGVQIDTGNMPYFDDDGQEYFYEGTDFRCRFHRPKRQKQADSESLENNKFVANYAKGLKVKDVVQVQYLTGEVFAGTVVENRLSEGTLLIDVVPAGDRIEVEHKYLLALDPADSLRPKPSSNAKPLPDHLTNKNAELSEKSRPEGVPEKGDPFMDPNCEHKWDEFNRCEEWERNKFQAKVDFSKPEQIWHYLPKKSTEARPQYTEDPAKPRYNIRSNFLDTVKPAPAAPAYMQQKTTLFKPRQSYTASYPAGANVNALNGAMAAQRQNAPGYHVYQYAQQSQQGSGAQSVYAQSLPFTSQQQQQQHHQQQYRQQQEQQQQQQQQQSSQRAIQAKPSTYPRIDMNAPPPPHREYRAGLQQSHSPTAMSPTGSTRSLLSDRDRPSMPSVDKKDSPYQWYHQYYQPRSSEKNNYVANPYALPRRLSGQTAGQSSPSQASQSSYLPPNTTTEEYLAHLKIYPYLLNCYLRRPKAYVSPYAIGGGFTQEWQPLKVHEKANPDGHRYQAYQSPYARQPSRPGSSHTGVASNSMYPSGRPTGLLFQSPYQFQQDVARGSAIHQQQHRGIEKLAQGLNHPLPYQISGGASHGPQSYHARSSSAGQTMPWTYTSPGIAPPPPRPAQAQPPPPSSSSSSSSTTQPNNYSFKNWSSTKQQQPTTTTAAPAPAPSPSQAQPQSQTQPHEQARLQESINYATPTRPTATSPNGARTGKESPARPEYSPISDFGKKSPLKNPGGAETWRYV</sequence>
<feature type="region of interest" description="Disordered" evidence="7">
    <location>
        <begin position="84"/>
        <end position="209"/>
    </location>
</feature>
<comment type="similarity">
    <text evidence="1">Belongs to the JHDM3 histone demethylase family.</text>
</comment>
<feature type="compositionally biased region" description="Low complexity" evidence="7">
    <location>
        <begin position="109"/>
        <end position="122"/>
    </location>
</feature>
<keyword evidence="5" id="KW-0862">Zinc</keyword>
<dbReference type="GO" id="GO:0000785">
    <property type="term" value="C:chromatin"/>
    <property type="evidence" value="ECO:0007669"/>
    <property type="project" value="TreeGrafter"/>
</dbReference>
<proteinExistence type="inferred from homology"/>
<gene>
    <name evidence="11" type="ORF">EJ05DRAFT_143234</name>
</gene>
<dbReference type="PROSITE" id="PS51805">
    <property type="entry name" value="EPHD"/>
    <property type="match status" value="1"/>
</dbReference>
<dbReference type="Pfam" id="PF23258">
    <property type="entry name" value="DUF7072"/>
    <property type="match status" value="1"/>
</dbReference>
<feature type="compositionally biased region" description="Acidic residues" evidence="7">
    <location>
        <begin position="455"/>
        <end position="465"/>
    </location>
</feature>
<dbReference type="Pfam" id="PF13832">
    <property type="entry name" value="zf-HC5HC2H_2"/>
    <property type="match status" value="1"/>
</dbReference>
<feature type="domain" description="PHD-type" evidence="10">
    <location>
        <begin position="514"/>
        <end position="636"/>
    </location>
</feature>
<feature type="compositionally biased region" description="Polar residues" evidence="7">
    <location>
        <begin position="1284"/>
        <end position="1303"/>
    </location>
</feature>